<dbReference type="CDD" id="cd04595">
    <property type="entry name" value="CBS_pair_DHH_polyA_Pol_assoc"/>
    <property type="match status" value="1"/>
</dbReference>
<dbReference type="GO" id="GO:0046872">
    <property type="term" value="F:metal ion binding"/>
    <property type="evidence" value="ECO:0007669"/>
    <property type="project" value="UniProtKB-KW"/>
</dbReference>
<keyword evidence="8" id="KW-0547">Nucleotide-binding</keyword>
<dbReference type="Gene3D" id="3.30.460.10">
    <property type="entry name" value="Beta Polymerase, domain 2"/>
    <property type="match status" value="1"/>
</dbReference>
<dbReference type="GO" id="GO:0000049">
    <property type="term" value="F:tRNA binding"/>
    <property type="evidence" value="ECO:0007669"/>
    <property type="project" value="UniProtKB-KW"/>
</dbReference>
<dbReference type="Gene3D" id="3.90.1640.10">
    <property type="entry name" value="inorganic pyrophosphatase (n-terminal core)"/>
    <property type="match status" value="1"/>
</dbReference>
<comment type="similarity">
    <text evidence="2 12">Belongs to the tRNA nucleotidyltransferase/poly(A) polymerase family.</text>
</comment>
<reference evidence="15" key="1">
    <citation type="journal article" date="2019" name="Microbiology">
        <title>Complete Genome Sequence of an Uncultured Bacterium of the Candidate Phylum Bipolaricaulota.</title>
        <authorList>
            <person name="Kadnikov V.V."/>
            <person name="Mardanov A.V."/>
            <person name="Beletsky A.V."/>
            <person name="Frank Y.A."/>
            <person name="Karnachuk O.V."/>
            <person name="Ravin N.V."/>
        </authorList>
    </citation>
    <scope>NUCLEOTIDE SEQUENCE [LARGE SCALE GENOMIC DNA]</scope>
</reference>
<dbReference type="OrthoDB" id="9805698at2"/>
<dbReference type="InterPro" id="IPR002646">
    <property type="entry name" value="PolA_pol_head_dom"/>
</dbReference>
<gene>
    <name evidence="14" type="ORF">SYNTR_1310</name>
</gene>
<dbReference type="PROSITE" id="PS51371">
    <property type="entry name" value="CBS"/>
    <property type="match status" value="2"/>
</dbReference>
<evidence type="ECO:0000256" key="12">
    <source>
        <dbReference type="RuleBase" id="RU003953"/>
    </source>
</evidence>
<evidence type="ECO:0000256" key="1">
    <source>
        <dbReference type="ARBA" id="ARBA00001946"/>
    </source>
</evidence>
<keyword evidence="10 12" id="KW-0694">RNA-binding</keyword>
<evidence type="ECO:0000313" key="15">
    <source>
        <dbReference type="Proteomes" id="UP000426444"/>
    </source>
</evidence>
<dbReference type="CDD" id="cd05398">
    <property type="entry name" value="NT_ClassII-CCAase"/>
    <property type="match status" value="1"/>
</dbReference>
<dbReference type="InterPro" id="IPR046342">
    <property type="entry name" value="CBS_dom_sf"/>
</dbReference>
<evidence type="ECO:0000256" key="3">
    <source>
        <dbReference type="ARBA" id="ARBA00022555"/>
    </source>
</evidence>
<protein>
    <submittedName>
        <fullName evidence="14">tRNA nucleotidyltransferase, A-adding</fullName>
        <ecNumber evidence="14">2.7.7.72</ecNumber>
    </submittedName>
</protein>
<dbReference type="KEGG" id="salq:SYNTR_1310"/>
<evidence type="ECO:0000256" key="4">
    <source>
        <dbReference type="ARBA" id="ARBA00022679"/>
    </source>
</evidence>
<dbReference type="Pfam" id="PF01743">
    <property type="entry name" value="PolyA_pol"/>
    <property type="match status" value="1"/>
</dbReference>
<evidence type="ECO:0000256" key="9">
    <source>
        <dbReference type="ARBA" id="ARBA00022842"/>
    </source>
</evidence>
<dbReference type="InterPro" id="IPR043519">
    <property type="entry name" value="NT_sf"/>
</dbReference>
<dbReference type="SUPFAM" id="SSF81891">
    <property type="entry name" value="Poly A polymerase C-terminal region-like"/>
    <property type="match status" value="1"/>
</dbReference>
<feature type="domain" description="CBS" evidence="13">
    <location>
        <begin position="314"/>
        <end position="372"/>
    </location>
</feature>
<keyword evidence="5" id="KW-0819">tRNA processing</keyword>
<evidence type="ECO:0000256" key="5">
    <source>
        <dbReference type="ARBA" id="ARBA00022694"/>
    </source>
</evidence>
<keyword evidence="9" id="KW-0460">Magnesium</keyword>
<sequence length="874" mass="99034">MEIITSHNSLDFDGLASIVAAGKLYPAAVKVFSGTLSKNVRQFLALYKDSLEIKSAKEINLNDVDRVIVVDTANANRLGKLKKIIEKKAIDFHVYDHHPSAPDDIKGSVMELHLTGAATTILVEKIIEKEININPFEATILALGIYEDTGSLLFSSTTPRDAYVAAYLLEKGANLAVVANFMERPFTSEQRQILQTLLNSSKHYNINNSDIVIAQAKNNHFIPGLDIVSHRLFEVENCDALFVVAFMEGKIYVIGRSKNNNVKINDILKPLGGRGHEKAASAIIKDNDINKVINIIIEAIKGIVLPGITAKDIMSTPVKTISKDKPMEEAGKLLLRYGHTGMPVVEKDNIVGIISRRDVDKARIHNLEHAPIKGFMTTDVLTISPDTSVNEIQNLMVEYDIGRLPVVEKGRLVGIVSRTDILRTLHGDEFNDDHQMLYTTHDEKIENCNQLLYERLPSKLVTILEIAGQVADEIGSSVYSVGGFVRDLFLNVPNFDIDLVVEGNAKDLAENLASRLGGKARLHERFQTGVVILPDGMKIDVAAARTEYYEFPAALPKVERSSIREDMYRRDFTINTLAICLNPDRFGNLIDYFGGRKDLQAGYIRVLYNFSFVEDPTRILRAIRFEQRYNFKIEPDTFRFATDAVQRRLLGKLSYKRILQELILILSEKDSVSSLERMREIGVWRFILPEVKIEALNKNELRRIPIILGWWKERYYKTNVKGWLIYILVFLATLNKDQVADVLERYPFDKESKKSILELEKVPKALEKINSNYSISPSVIDKLIGNFTLETTVYLLFCIKDETVWEKIVKYIDLKDNIKVEINGHDLKALGLKEGPEFKTILKEIYNLKLDQQISTKAEEIKVVKKWIKEGRIN</sequence>
<evidence type="ECO:0000256" key="6">
    <source>
        <dbReference type="ARBA" id="ARBA00022695"/>
    </source>
</evidence>
<dbReference type="SMART" id="SM00116">
    <property type="entry name" value="CBS"/>
    <property type="match status" value="3"/>
</dbReference>
<keyword evidence="6 14" id="KW-0548">Nucleotidyltransferase</keyword>
<evidence type="ECO:0000259" key="13">
    <source>
        <dbReference type="PROSITE" id="PS51371"/>
    </source>
</evidence>
<evidence type="ECO:0000256" key="2">
    <source>
        <dbReference type="ARBA" id="ARBA00007265"/>
    </source>
</evidence>
<dbReference type="SUPFAM" id="SSF64182">
    <property type="entry name" value="DHH phosphoesterases"/>
    <property type="match status" value="1"/>
</dbReference>
<dbReference type="GO" id="GO:0004810">
    <property type="term" value="F:CCA tRNA nucleotidyltransferase activity"/>
    <property type="evidence" value="ECO:0007669"/>
    <property type="project" value="UniProtKB-EC"/>
</dbReference>
<evidence type="ECO:0000256" key="7">
    <source>
        <dbReference type="ARBA" id="ARBA00022723"/>
    </source>
</evidence>
<dbReference type="Proteomes" id="UP000426444">
    <property type="component" value="Chromosome"/>
</dbReference>
<dbReference type="InterPro" id="IPR038763">
    <property type="entry name" value="DHH_sf"/>
</dbReference>
<keyword evidence="15" id="KW-1185">Reference proteome</keyword>
<dbReference type="EC" id="2.7.7.72" evidence="14"/>
<keyword evidence="3" id="KW-0820">tRNA-binding</keyword>
<dbReference type="RefSeq" id="WP_156203751.1">
    <property type="nucleotide sequence ID" value="NZ_CP046457.1"/>
</dbReference>
<dbReference type="Pfam" id="PF01368">
    <property type="entry name" value="DHH"/>
    <property type="match status" value="1"/>
</dbReference>
<evidence type="ECO:0000256" key="8">
    <source>
        <dbReference type="ARBA" id="ARBA00022741"/>
    </source>
</evidence>
<dbReference type="PANTHER" id="PTHR47788:SF1">
    <property type="entry name" value="A-ADDING TRNA NUCLEOTIDYLTRANSFERASE"/>
    <property type="match status" value="1"/>
</dbReference>
<accession>A0A6I6DI23</accession>
<dbReference type="Pfam" id="PF12627">
    <property type="entry name" value="PolyA_pol_RNAbd"/>
    <property type="match status" value="1"/>
</dbReference>
<comment type="cofactor">
    <cofactor evidence="1">
        <name>Mg(2+)</name>
        <dbReference type="ChEBI" id="CHEBI:18420"/>
    </cofactor>
</comment>
<dbReference type="InterPro" id="IPR052390">
    <property type="entry name" value="tRNA_nt/polyA_polymerase"/>
</dbReference>
<dbReference type="GO" id="GO:0008033">
    <property type="term" value="P:tRNA processing"/>
    <property type="evidence" value="ECO:0007669"/>
    <property type="project" value="UniProtKB-KW"/>
</dbReference>
<dbReference type="InterPro" id="IPR000644">
    <property type="entry name" value="CBS_dom"/>
</dbReference>
<evidence type="ECO:0000256" key="10">
    <source>
        <dbReference type="ARBA" id="ARBA00022884"/>
    </source>
</evidence>
<proteinExistence type="inferred from homology"/>
<dbReference type="Gene3D" id="3.10.310.30">
    <property type="match status" value="1"/>
</dbReference>
<organism evidence="14 15">
    <name type="scientific">Candidatus Syntrophocurvum alkaliphilum</name>
    <dbReference type="NCBI Taxonomy" id="2293317"/>
    <lineage>
        <taxon>Bacteria</taxon>
        <taxon>Bacillati</taxon>
        <taxon>Bacillota</taxon>
        <taxon>Clostridia</taxon>
        <taxon>Eubacteriales</taxon>
        <taxon>Syntrophomonadaceae</taxon>
        <taxon>Candidatus Syntrophocurvum</taxon>
    </lineage>
</organism>
<dbReference type="InterPro" id="IPR001667">
    <property type="entry name" value="DDH_dom"/>
</dbReference>
<dbReference type="InterPro" id="IPR032828">
    <property type="entry name" value="PolyA_RNA-bd"/>
</dbReference>
<keyword evidence="7" id="KW-0479">Metal-binding</keyword>
<dbReference type="GO" id="GO:0000166">
    <property type="term" value="F:nucleotide binding"/>
    <property type="evidence" value="ECO:0007669"/>
    <property type="project" value="UniProtKB-KW"/>
</dbReference>
<dbReference type="AlphaFoldDB" id="A0A6I6DI23"/>
<feature type="domain" description="CBS" evidence="13">
    <location>
        <begin position="376"/>
        <end position="433"/>
    </location>
</feature>
<evidence type="ECO:0000313" key="14">
    <source>
        <dbReference type="EMBL" id="QGT99903.1"/>
    </source>
</evidence>
<dbReference type="Pfam" id="PF00571">
    <property type="entry name" value="CBS"/>
    <property type="match status" value="2"/>
</dbReference>
<dbReference type="SUPFAM" id="SSF81301">
    <property type="entry name" value="Nucleotidyltransferase"/>
    <property type="match status" value="1"/>
</dbReference>
<dbReference type="SUPFAM" id="SSF54631">
    <property type="entry name" value="CBS-domain pair"/>
    <property type="match status" value="1"/>
</dbReference>
<dbReference type="Gene3D" id="1.10.3090.10">
    <property type="entry name" value="cca-adding enzyme, domain 2"/>
    <property type="match status" value="1"/>
</dbReference>
<keyword evidence="4 12" id="KW-0808">Transferase</keyword>
<dbReference type="Gene3D" id="3.10.580.10">
    <property type="entry name" value="CBS-domain"/>
    <property type="match status" value="2"/>
</dbReference>
<dbReference type="PANTHER" id="PTHR47788">
    <property type="entry name" value="POLYA POLYMERASE"/>
    <property type="match status" value="1"/>
</dbReference>
<name>A0A6I6DI23_9FIRM</name>
<keyword evidence="11" id="KW-0129">CBS domain</keyword>
<evidence type="ECO:0000256" key="11">
    <source>
        <dbReference type="PROSITE-ProRule" id="PRU00703"/>
    </source>
</evidence>
<dbReference type="EMBL" id="CP046457">
    <property type="protein sequence ID" value="QGT99903.1"/>
    <property type="molecule type" value="Genomic_DNA"/>
</dbReference>